<reference evidence="12 13" key="1">
    <citation type="journal article" date="2018" name="Cell">
        <title>The Chara Genome: Secondary Complexity and Implications for Plant Terrestrialization.</title>
        <authorList>
            <person name="Nishiyama T."/>
            <person name="Sakayama H."/>
            <person name="Vries J.D."/>
            <person name="Buschmann H."/>
            <person name="Saint-Marcoux D."/>
            <person name="Ullrich K.K."/>
            <person name="Haas F.B."/>
            <person name="Vanderstraeten L."/>
            <person name="Becker D."/>
            <person name="Lang D."/>
            <person name="Vosolsobe S."/>
            <person name="Rombauts S."/>
            <person name="Wilhelmsson P.K.I."/>
            <person name="Janitza P."/>
            <person name="Kern R."/>
            <person name="Heyl A."/>
            <person name="Rumpler F."/>
            <person name="Villalobos L.I.A.C."/>
            <person name="Clay J.M."/>
            <person name="Skokan R."/>
            <person name="Toyoda A."/>
            <person name="Suzuki Y."/>
            <person name="Kagoshima H."/>
            <person name="Schijlen E."/>
            <person name="Tajeshwar N."/>
            <person name="Catarino B."/>
            <person name="Hetherington A.J."/>
            <person name="Saltykova A."/>
            <person name="Bonnot C."/>
            <person name="Breuninger H."/>
            <person name="Symeonidi A."/>
            <person name="Radhakrishnan G.V."/>
            <person name="Van Nieuwerburgh F."/>
            <person name="Deforce D."/>
            <person name="Chang C."/>
            <person name="Karol K.G."/>
            <person name="Hedrich R."/>
            <person name="Ulvskov P."/>
            <person name="Glockner G."/>
            <person name="Delwiche C.F."/>
            <person name="Petrasek J."/>
            <person name="Van de Peer Y."/>
            <person name="Friml J."/>
            <person name="Beilby M."/>
            <person name="Dolan L."/>
            <person name="Kohara Y."/>
            <person name="Sugano S."/>
            <person name="Fujiyama A."/>
            <person name="Delaux P.-M."/>
            <person name="Quint M."/>
            <person name="TheiBen G."/>
            <person name="Hagemann M."/>
            <person name="Harholt J."/>
            <person name="Dunand C."/>
            <person name="Zachgo S."/>
            <person name="Langdale J."/>
            <person name="Maumus F."/>
            <person name="Straeten D.V.D."/>
            <person name="Gould S.B."/>
            <person name="Rensing S.A."/>
        </authorList>
    </citation>
    <scope>NUCLEOTIDE SEQUENCE [LARGE SCALE GENOMIC DNA]</scope>
    <source>
        <strain evidence="12 13">S276</strain>
    </source>
</reference>
<keyword evidence="9" id="KW-0472">Membrane</keyword>
<dbReference type="Gramene" id="GBG84870">
    <property type="protein sequence ID" value="GBG84870"/>
    <property type="gene ID" value="CBR_g39245"/>
</dbReference>
<dbReference type="AlphaFoldDB" id="A0A388LRB5"/>
<comment type="function">
    <text evidence="10">F(1)F(0) ATP synthase produces ATP from ADP in the presence of a proton or sodium gradient. F-type ATPases consist of two structural domains, F(1) containing the extramembraneous catalytic core and F(0) containing the membrane proton channel, linked together by a central stalk and a peripheral stalk. During catalysis, ATP synthesis in the catalytic domain of F(1) is coupled via a rotary mechanism of the central stalk subunits to proton translocation.</text>
</comment>
<dbReference type="InterPro" id="IPR034679">
    <property type="entry name" value="ATP_synth_b"/>
</dbReference>
<proteinExistence type="inferred from homology"/>
<evidence type="ECO:0000256" key="3">
    <source>
        <dbReference type="ARBA" id="ARBA00022448"/>
    </source>
</evidence>
<accession>A0A388LRB5</accession>
<evidence type="ECO:0000256" key="5">
    <source>
        <dbReference type="ARBA" id="ARBA00022692"/>
    </source>
</evidence>
<dbReference type="HAMAP" id="MF_01398">
    <property type="entry name" value="ATP_synth_b_bprime"/>
    <property type="match status" value="1"/>
</dbReference>
<keyword evidence="3" id="KW-0813">Transport</keyword>
<sequence length="276" mass="29648">MSSSSIARLAAAVRSSSAGAAHAEAGARVSLARTNASRLRLNGLAASSCPALRGGERIEVLAELPHVRQVARLVAQARAEGSQPSSSSLHSAVNEAVRAVAGGEETIKRLRPLALVAANALMAFPALAEEKGKIFDFNLTLPIIAVQFLLLMVILDNVWFKPVSKIMDERDESIRSKLESVRDNSGEINKLKEEASAAIREARKETAAALAAMKRETQAELDAKLSETRKRVEKELAEAMEALQQQKDATLQGLQPTVDKLSEEIVSKILPVTVKV</sequence>
<keyword evidence="5" id="KW-0812">Transmembrane</keyword>
<keyword evidence="4" id="KW-0138">CF(0)</keyword>
<dbReference type="GO" id="GO:0003729">
    <property type="term" value="F:mRNA binding"/>
    <property type="evidence" value="ECO:0007669"/>
    <property type="project" value="EnsemblPlants"/>
</dbReference>
<dbReference type="InterPro" id="IPR002146">
    <property type="entry name" value="ATP_synth_b/b'su_bac/chlpt"/>
</dbReference>
<evidence type="ECO:0000256" key="9">
    <source>
        <dbReference type="ARBA" id="ARBA00023136"/>
    </source>
</evidence>
<keyword evidence="8" id="KW-0406">Ion transport</keyword>
<name>A0A388LRB5_CHABU</name>
<evidence type="ECO:0000256" key="1">
    <source>
        <dbReference type="ARBA" id="ARBA00004167"/>
    </source>
</evidence>
<dbReference type="GO" id="GO:0045259">
    <property type="term" value="C:proton-transporting ATP synthase complex"/>
    <property type="evidence" value="ECO:0007669"/>
    <property type="project" value="UniProtKB-KW"/>
</dbReference>
<protein>
    <recommendedName>
        <fullName evidence="14">ATP synthase subunit b', chloroplastic</fullName>
    </recommendedName>
</protein>
<organism evidence="12 13">
    <name type="scientific">Chara braunii</name>
    <name type="common">Braun's stonewort</name>
    <dbReference type="NCBI Taxonomy" id="69332"/>
    <lineage>
        <taxon>Eukaryota</taxon>
        <taxon>Viridiplantae</taxon>
        <taxon>Streptophyta</taxon>
        <taxon>Charophyceae</taxon>
        <taxon>Charales</taxon>
        <taxon>Characeae</taxon>
        <taxon>Chara</taxon>
    </lineage>
</organism>
<comment type="similarity">
    <text evidence="2">Belongs to the ATPase B chain family.</text>
</comment>
<comment type="caution">
    <text evidence="12">The sequence shown here is derived from an EMBL/GenBank/DDBJ whole genome shotgun (WGS) entry which is preliminary data.</text>
</comment>
<comment type="subcellular location">
    <subcellularLocation>
        <location evidence="1">Membrane</location>
        <topology evidence="1">Single-pass membrane protein</topology>
    </subcellularLocation>
</comment>
<dbReference type="InterPro" id="IPR050059">
    <property type="entry name" value="ATP_synthase_B_chain"/>
</dbReference>
<evidence type="ECO:0000256" key="6">
    <source>
        <dbReference type="ARBA" id="ARBA00022781"/>
    </source>
</evidence>
<dbReference type="OrthoDB" id="3819at2759"/>
<gene>
    <name evidence="12" type="ORF">CBR_g39245</name>
</gene>
<keyword evidence="7" id="KW-1133">Transmembrane helix</keyword>
<evidence type="ECO:0000256" key="4">
    <source>
        <dbReference type="ARBA" id="ARBA00022547"/>
    </source>
</evidence>
<dbReference type="GO" id="GO:0015986">
    <property type="term" value="P:proton motive force-driven ATP synthesis"/>
    <property type="evidence" value="ECO:0007669"/>
    <property type="project" value="InterPro"/>
</dbReference>
<feature type="coiled-coil region" evidence="11">
    <location>
        <begin position="181"/>
        <end position="249"/>
    </location>
</feature>
<evidence type="ECO:0000313" key="13">
    <source>
        <dbReference type="Proteomes" id="UP000265515"/>
    </source>
</evidence>
<dbReference type="Proteomes" id="UP000265515">
    <property type="component" value="Unassembled WGS sequence"/>
</dbReference>
<dbReference type="HAMAP" id="MF_01399">
    <property type="entry name" value="ATP_synth_bprime"/>
    <property type="match status" value="1"/>
</dbReference>
<dbReference type="PANTHER" id="PTHR33445:SF2">
    <property type="entry name" value="ATP SYNTHASE SUBUNIT B', CHLOROPLASTIC"/>
    <property type="match status" value="1"/>
</dbReference>
<dbReference type="PANTHER" id="PTHR33445">
    <property type="entry name" value="ATP SYNTHASE SUBUNIT B', CHLOROPLASTIC"/>
    <property type="match status" value="1"/>
</dbReference>
<keyword evidence="13" id="KW-1185">Reference proteome</keyword>
<keyword evidence="6" id="KW-0375">Hydrogen ion transport</keyword>
<evidence type="ECO:0000256" key="10">
    <source>
        <dbReference type="ARBA" id="ARBA00025198"/>
    </source>
</evidence>
<evidence type="ECO:0000256" key="7">
    <source>
        <dbReference type="ARBA" id="ARBA00022989"/>
    </source>
</evidence>
<evidence type="ECO:0008006" key="14">
    <source>
        <dbReference type="Google" id="ProtNLM"/>
    </source>
</evidence>
<keyword evidence="11" id="KW-0175">Coiled coil</keyword>
<dbReference type="GO" id="GO:0019904">
    <property type="term" value="F:protein domain specific binding"/>
    <property type="evidence" value="ECO:0007669"/>
    <property type="project" value="EnsemblPlants"/>
</dbReference>
<dbReference type="GO" id="GO:0046961">
    <property type="term" value="F:proton-transporting ATPase activity, rotational mechanism"/>
    <property type="evidence" value="ECO:0007669"/>
    <property type="project" value="TreeGrafter"/>
</dbReference>
<evidence type="ECO:0000256" key="2">
    <source>
        <dbReference type="ARBA" id="ARBA00005513"/>
    </source>
</evidence>
<dbReference type="STRING" id="69332.A0A388LRB5"/>
<evidence type="ECO:0000313" key="12">
    <source>
        <dbReference type="EMBL" id="GBG84870.1"/>
    </source>
</evidence>
<evidence type="ECO:0000256" key="8">
    <source>
        <dbReference type="ARBA" id="ARBA00023065"/>
    </source>
</evidence>
<dbReference type="Pfam" id="PF00430">
    <property type="entry name" value="ATP-synt_B"/>
    <property type="match status" value="1"/>
</dbReference>
<evidence type="ECO:0000256" key="11">
    <source>
        <dbReference type="SAM" id="Coils"/>
    </source>
</evidence>
<dbReference type="CDD" id="cd06503">
    <property type="entry name" value="ATP-synt_Fo_b"/>
    <property type="match status" value="1"/>
</dbReference>
<dbReference type="EMBL" id="BFEA01000494">
    <property type="protein sequence ID" value="GBG84870.1"/>
    <property type="molecule type" value="Genomic_DNA"/>
</dbReference>